<reference evidence="1 2" key="1">
    <citation type="submission" date="2019-12" db="EMBL/GenBank/DDBJ databases">
        <authorList>
            <person name="Scholz U."/>
            <person name="Mascher M."/>
            <person name="Fiebig A."/>
        </authorList>
    </citation>
    <scope>NUCLEOTIDE SEQUENCE</scope>
</reference>
<sequence>MVMAGNKSDEKTTSLILSPYIELGFEVAYTSTIPYNARYHDLMSGPTSPRSRGVRYMNVPTAFAKDSSAFGVNKWAGRPRNGLRWRYLGRLSSSHLAGGSHRPRLYRQEAVTATCRPSVRSHSSGKFSFGRRRSPDEIYELLIIGSNIP</sequence>
<keyword evidence="2" id="KW-1185">Reference proteome</keyword>
<dbReference type="EMBL" id="LR743602">
    <property type="protein sequence ID" value="CAA2632011.1"/>
    <property type="molecule type" value="Genomic_DNA"/>
</dbReference>
<accession>A0A7I8JM84</accession>
<organism evidence="1">
    <name type="scientific">Spirodela intermedia</name>
    <name type="common">Intermediate duckweed</name>
    <dbReference type="NCBI Taxonomy" id="51605"/>
    <lineage>
        <taxon>Eukaryota</taxon>
        <taxon>Viridiplantae</taxon>
        <taxon>Streptophyta</taxon>
        <taxon>Embryophyta</taxon>
        <taxon>Tracheophyta</taxon>
        <taxon>Spermatophyta</taxon>
        <taxon>Magnoliopsida</taxon>
        <taxon>Liliopsida</taxon>
        <taxon>Araceae</taxon>
        <taxon>Lemnoideae</taxon>
        <taxon>Spirodela</taxon>
    </lineage>
</organism>
<proteinExistence type="predicted"/>
<evidence type="ECO:0000313" key="2">
    <source>
        <dbReference type="Proteomes" id="UP001189122"/>
    </source>
</evidence>
<name>A0A7I8JM84_SPIIN</name>
<dbReference type="AlphaFoldDB" id="A0A7I8JM84"/>
<dbReference type="EMBL" id="CACRZD030000015">
    <property type="protein sequence ID" value="CAA6671244.1"/>
    <property type="molecule type" value="Genomic_DNA"/>
</dbReference>
<gene>
    <name evidence="1" type="ORF">SI7747_15017652</name>
</gene>
<protein>
    <submittedName>
        <fullName evidence="1">Uncharacterized protein</fullName>
    </submittedName>
</protein>
<dbReference type="Proteomes" id="UP001189122">
    <property type="component" value="Unassembled WGS sequence"/>
</dbReference>
<evidence type="ECO:0000313" key="1">
    <source>
        <dbReference type="EMBL" id="CAA2632011.1"/>
    </source>
</evidence>